<dbReference type="OrthoDB" id="442963at2759"/>
<feature type="region of interest" description="Disordered" evidence="1">
    <location>
        <begin position="679"/>
        <end position="704"/>
    </location>
</feature>
<accession>A0A7J6NN26</accession>
<comment type="caution">
    <text evidence="3">The sequence shown here is derived from an EMBL/GenBank/DDBJ whole genome shotgun (WGS) entry which is preliminary data.</text>
</comment>
<protein>
    <submittedName>
        <fullName evidence="3">Uncharacterized protein</fullName>
    </submittedName>
</protein>
<dbReference type="InterPro" id="IPR037185">
    <property type="entry name" value="EmrE-like"/>
</dbReference>
<evidence type="ECO:0000313" key="4">
    <source>
        <dbReference type="Proteomes" id="UP000541610"/>
    </source>
</evidence>
<proteinExistence type="predicted"/>
<sequence>MVKVSPYCVGWSVISNVTFGLTNFLISYTNVDGIDPWAVIGWIWFTSGLIGVLTGVYFWFKIGRVFFTAEYLDYSLRKTPTSSHQDPEVGESGYVYLSDGEKIPQPHLEDISLRAKILTLVGGVCVGLSQLMMKWAFATDPAASGPLTAVISSDILVIGVYCHFVYNEKLTWTQAVAILVVLTGLIIMGASFDTGVGGGKPLGFVYAILGMLSFAASIVCIRSFCIDGIDAWSGFIGRMGVMFFMGLIALGDSGLNGGFIVHDSSLWKDMYVWPIVSGASQAVGVLALNRALIYPSTAVVNVIAASNSIVVLILNWLLLGLVPSYPKIIGMFCVIVGVSLMTMWKPKEESLEPVVDEKVAADTKMPDPLKHTLSFGRGGVLEAVSVAVVSDQGYTGFQYHGDVLVNQALHRRFKSDDSLFSIPGREMGDEVPSLKGHLLARLADAEGLRNFTKWWRFEDEPPGESVCRDSQSCYAAAVGGGLSVESILSFIKVGWYTRIDLEIPVAAEGFKISRLSTSLRNYVPKKQLKFDIGRLRELEERARRFLPDPARNWTDDYLLDICDKQLRSYLSYVQKKERLPYPDPFFKGYSAMFTPLFMWLVGGKRGVRTPDRLPGFGPSGGLESPFSEGRSEAYDGDVFVNEELHRRLKGNDSGLSLPRRRVGGEISFLREHLLRRGREALKGRKGGSSEVNRKGTPHAGTIKTGAWNGHRALVTGRLFAGTSESADGFKISRLSTSLRDYLP</sequence>
<reference evidence="3 4" key="1">
    <citation type="submission" date="2020-04" db="EMBL/GenBank/DDBJ databases">
        <title>Perkinsus olseni comparative genomics.</title>
        <authorList>
            <person name="Bogema D.R."/>
        </authorList>
    </citation>
    <scope>NUCLEOTIDE SEQUENCE [LARGE SCALE GENOMIC DNA]</scope>
    <source>
        <strain evidence="3">00978-12</strain>
    </source>
</reference>
<feature type="transmembrane region" description="Helical" evidence="2">
    <location>
        <begin position="143"/>
        <end position="164"/>
    </location>
</feature>
<feature type="transmembrane region" description="Helical" evidence="2">
    <location>
        <begin position="7"/>
        <end position="26"/>
    </location>
</feature>
<dbReference type="EMBL" id="JABANP010000278">
    <property type="protein sequence ID" value="KAF4685096.1"/>
    <property type="molecule type" value="Genomic_DNA"/>
</dbReference>
<dbReference type="GO" id="GO:0016020">
    <property type="term" value="C:membrane"/>
    <property type="evidence" value="ECO:0007669"/>
    <property type="project" value="TreeGrafter"/>
</dbReference>
<feature type="transmembrane region" description="Helical" evidence="2">
    <location>
        <begin position="204"/>
        <end position="225"/>
    </location>
</feature>
<keyword evidence="2" id="KW-1133">Transmembrane helix</keyword>
<evidence type="ECO:0000256" key="2">
    <source>
        <dbReference type="SAM" id="Phobius"/>
    </source>
</evidence>
<feature type="transmembrane region" description="Helical" evidence="2">
    <location>
        <begin position="38"/>
        <end position="60"/>
    </location>
</feature>
<feature type="transmembrane region" description="Helical" evidence="2">
    <location>
        <begin position="271"/>
        <end position="292"/>
    </location>
</feature>
<dbReference type="SUPFAM" id="SSF103481">
    <property type="entry name" value="Multidrug resistance efflux transporter EmrE"/>
    <property type="match status" value="2"/>
</dbReference>
<organism evidence="3 4">
    <name type="scientific">Perkinsus olseni</name>
    <name type="common">Perkinsus atlanticus</name>
    <dbReference type="NCBI Taxonomy" id="32597"/>
    <lineage>
        <taxon>Eukaryota</taxon>
        <taxon>Sar</taxon>
        <taxon>Alveolata</taxon>
        <taxon>Perkinsozoa</taxon>
        <taxon>Perkinsea</taxon>
        <taxon>Perkinsida</taxon>
        <taxon>Perkinsidae</taxon>
        <taxon>Perkinsus</taxon>
    </lineage>
</organism>
<dbReference type="Proteomes" id="UP000541610">
    <property type="component" value="Unassembled WGS sequence"/>
</dbReference>
<keyword evidence="2" id="KW-0472">Membrane</keyword>
<evidence type="ECO:0000313" key="3">
    <source>
        <dbReference type="EMBL" id="KAF4685096.1"/>
    </source>
</evidence>
<feature type="transmembrane region" description="Helical" evidence="2">
    <location>
        <begin position="171"/>
        <end position="192"/>
    </location>
</feature>
<dbReference type="AlphaFoldDB" id="A0A7J6NN26"/>
<feature type="transmembrane region" description="Helical" evidence="2">
    <location>
        <begin position="232"/>
        <end position="251"/>
    </location>
</feature>
<keyword evidence="2" id="KW-0812">Transmembrane</keyword>
<name>A0A7J6NN26_PEROL</name>
<dbReference type="PANTHER" id="PTHR22911:SF137">
    <property type="entry name" value="SOLUTE CARRIER FAMILY 35 MEMBER G2-RELATED"/>
    <property type="match status" value="1"/>
</dbReference>
<feature type="transmembrane region" description="Helical" evidence="2">
    <location>
        <begin position="117"/>
        <end position="137"/>
    </location>
</feature>
<gene>
    <name evidence="3" type="ORF">FOZ60_006866</name>
</gene>
<feature type="transmembrane region" description="Helical" evidence="2">
    <location>
        <begin position="299"/>
        <end position="319"/>
    </location>
</feature>
<evidence type="ECO:0000256" key="1">
    <source>
        <dbReference type="SAM" id="MobiDB-lite"/>
    </source>
</evidence>
<dbReference type="PANTHER" id="PTHR22911">
    <property type="entry name" value="ACYL-MALONYL CONDENSING ENZYME-RELATED"/>
    <property type="match status" value="1"/>
</dbReference>